<dbReference type="SUPFAM" id="SSF117281">
    <property type="entry name" value="Kelch motif"/>
    <property type="match status" value="2"/>
</dbReference>
<evidence type="ECO:0000313" key="4">
    <source>
        <dbReference type="EMBL" id="KAK9831835.1"/>
    </source>
</evidence>
<name>A0AAW1RDY8_9CHLO</name>
<dbReference type="Gene3D" id="2.120.10.80">
    <property type="entry name" value="Kelch-type beta propeller"/>
    <property type="match status" value="2"/>
</dbReference>
<comment type="caution">
    <text evidence="4">The sequence shown here is derived from an EMBL/GenBank/DDBJ whole genome shotgun (WGS) entry which is preliminary data.</text>
</comment>
<dbReference type="PANTHER" id="PTHR46093">
    <property type="entry name" value="ACYL-COA-BINDING DOMAIN-CONTAINING PROTEIN 5"/>
    <property type="match status" value="1"/>
</dbReference>
<keyword evidence="5" id="KW-1185">Reference proteome</keyword>
<feature type="region of interest" description="Disordered" evidence="3">
    <location>
        <begin position="417"/>
        <end position="438"/>
    </location>
</feature>
<evidence type="ECO:0000256" key="2">
    <source>
        <dbReference type="ARBA" id="ARBA00022737"/>
    </source>
</evidence>
<organism evidence="4 5">
    <name type="scientific">Elliptochloris bilobata</name>
    <dbReference type="NCBI Taxonomy" id="381761"/>
    <lineage>
        <taxon>Eukaryota</taxon>
        <taxon>Viridiplantae</taxon>
        <taxon>Chlorophyta</taxon>
        <taxon>core chlorophytes</taxon>
        <taxon>Trebouxiophyceae</taxon>
        <taxon>Trebouxiophyceae incertae sedis</taxon>
        <taxon>Elliptochloris clade</taxon>
        <taxon>Elliptochloris</taxon>
    </lineage>
</organism>
<evidence type="ECO:0000256" key="3">
    <source>
        <dbReference type="SAM" id="MobiDB-lite"/>
    </source>
</evidence>
<feature type="region of interest" description="Disordered" evidence="3">
    <location>
        <begin position="1"/>
        <end position="20"/>
    </location>
</feature>
<feature type="region of interest" description="Disordered" evidence="3">
    <location>
        <begin position="612"/>
        <end position="639"/>
    </location>
</feature>
<dbReference type="PANTHER" id="PTHR46093:SF3">
    <property type="entry name" value="ACYL-COA-BINDING DOMAIN-CONTAINING PROTEIN 4"/>
    <property type="match status" value="1"/>
</dbReference>
<keyword evidence="2" id="KW-0677">Repeat</keyword>
<dbReference type="Pfam" id="PF24681">
    <property type="entry name" value="Kelch_KLHDC2_KLHL20_DRC7"/>
    <property type="match status" value="1"/>
</dbReference>
<proteinExistence type="predicted"/>
<accession>A0AAW1RDY8</accession>
<gene>
    <name evidence="4" type="ORF">WJX81_000216</name>
</gene>
<reference evidence="4 5" key="1">
    <citation type="journal article" date="2024" name="Nat. Commun.">
        <title>Phylogenomics reveals the evolutionary origins of lichenization in chlorophyte algae.</title>
        <authorList>
            <person name="Puginier C."/>
            <person name="Libourel C."/>
            <person name="Otte J."/>
            <person name="Skaloud P."/>
            <person name="Haon M."/>
            <person name="Grisel S."/>
            <person name="Petersen M."/>
            <person name="Berrin J.G."/>
            <person name="Delaux P.M."/>
            <person name="Dal Grande F."/>
            <person name="Keller J."/>
        </authorList>
    </citation>
    <scope>NUCLEOTIDE SEQUENCE [LARGE SCALE GENOMIC DNA]</scope>
    <source>
        <strain evidence="4 5">SAG 245.80</strain>
    </source>
</reference>
<dbReference type="InterPro" id="IPR015915">
    <property type="entry name" value="Kelch-typ_b-propeller"/>
</dbReference>
<dbReference type="Proteomes" id="UP001445335">
    <property type="component" value="Unassembled WGS sequence"/>
</dbReference>
<dbReference type="AlphaFoldDB" id="A0AAW1RDY8"/>
<dbReference type="EMBL" id="JALJOU010000044">
    <property type="protein sequence ID" value="KAK9831835.1"/>
    <property type="molecule type" value="Genomic_DNA"/>
</dbReference>
<feature type="compositionally biased region" description="Basic and acidic residues" evidence="3">
    <location>
        <begin position="617"/>
        <end position="636"/>
    </location>
</feature>
<evidence type="ECO:0000256" key="1">
    <source>
        <dbReference type="ARBA" id="ARBA00022441"/>
    </source>
</evidence>
<sequence>MQARTIAAAARVRGRDQQPHSGRALLMGARGADPRTQLWRKVSGLAALAEQLAAARETAGPYAPPARGDSLENNPAGRRAGHASIVVGSTIFFICGRNGDAFYTDMVSFDTATGRWDRDYAPVPFAGRAYHTATLVGNEIVVVGGSTLEHCCEDVWAFRPAHRTWRQLDIRDPHNLLMRTAHCAVLHPTAPHALLLFAGYGGRNDALAYRSDLLLLRLDRRTVEVVAASGAQPEVRAYHSMTLLGDPSGGGARCVVVGGRNDGGLILAREAVAVYEFRANRWVAPARCISGLAPASRSSHKAVAVGSGMLLFGGAARDKERLNDMHWLGPAASALSRLEWIQAVPSGARQPSVRAAFSLDVVGAMLFLAAGYGDLDRSERRGRKVSGMMGDIWALPMPTIAGQASLDASQYREDSLAAPAAPQAMSPRGEASGWQSKKREPALVATAAAAPALPPAKAPIDVYGAAAAAVADLDLRRQVAEMAAKLQAQERDLRALSEKYAMLEADKRRSEAKNARLAGLSGRLAEEEAARRAADAAAKRATDEACALTERLQASQASRKEAAARVAALEAEARAEARRREQDAADAAVVARAAERDREATEAMRNKLQEALATSREACKDAEDSSRRHERARQEADDAAAASARAAREASSRAADAERQCQAACAEADKLTADLGAARVSLREANRQLEECQAQVVQLQQAQARYAALQQGLAPLQPLEALLPALQAGLRALAQDAALRPL</sequence>
<keyword evidence="1" id="KW-0880">Kelch repeat</keyword>
<protein>
    <submittedName>
        <fullName evidence="4">Uncharacterized protein</fullName>
    </submittedName>
</protein>
<evidence type="ECO:0000313" key="5">
    <source>
        <dbReference type="Proteomes" id="UP001445335"/>
    </source>
</evidence>